<dbReference type="PRINTS" id="PR00313">
    <property type="entry name" value="CABNDNGRPT"/>
</dbReference>
<dbReference type="SUPFAM" id="SSF51120">
    <property type="entry name" value="beta-Roll"/>
    <property type="match status" value="3"/>
</dbReference>
<gene>
    <name evidence="3" type="ORF">SAMN04487972_13124</name>
</gene>
<dbReference type="Pfam" id="PF00353">
    <property type="entry name" value="HemolysinCabind"/>
    <property type="match status" value="6"/>
</dbReference>
<protein>
    <submittedName>
        <fullName evidence="3">Type I secretion C-terminal target domain (VC_A0849 subclass)</fullName>
    </submittedName>
</protein>
<evidence type="ECO:0000256" key="2">
    <source>
        <dbReference type="ARBA" id="ARBA00022525"/>
    </source>
</evidence>
<dbReference type="PANTHER" id="PTHR38340">
    <property type="entry name" value="S-LAYER PROTEIN"/>
    <property type="match status" value="1"/>
</dbReference>
<dbReference type="Gene3D" id="3.20.20.80">
    <property type="entry name" value="Glycosidases"/>
    <property type="match status" value="1"/>
</dbReference>
<reference evidence="3 4" key="1">
    <citation type="submission" date="2016-10" db="EMBL/GenBank/DDBJ databases">
        <authorList>
            <person name="de Groot N.N."/>
        </authorList>
    </citation>
    <scope>NUCLEOTIDE SEQUENCE [LARGE SCALE GENOMIC DNA]</scope>
    <source>
        <strain evidence="3 4">CGMCC 1.6117</strain>
    </source>
</reference>
<dbReference type="AlphaFoldDB" id="A0A1I0U9Z3"/>
<evidence type="ECO:0000313" key="3">
    <source>
        <dbReference type="EMBL" id="SFA60851.1"/>
    </source>
</evidence>
<dbReference type="InterPro" id="IPR018511">
    <property type="entry name" value="Hemolysin-typ_Ca-bd_CS"/>
</dbReference>
<dbReference type="PROSITE" id="PS00330">
    <property type="entry name" value="HEMOLYSIN_CALCIUM"/>
    <property type="match status" value="6"/>
</dbReference>
<organism evidence="3 4">
    <name type="scientific">Paracoccus halophilus</name>
    <dbReference type="NCBI Taxonomy" id="376733"/>
    <lineage>
        <taxon>Bacteria</taxon>
        <taxon>Pseudomonadati</taxon>
        <taxon>Pseudomonadota</taxon>
        <taxon>Alphaproteobacteria</taxon>
        <taxon>Rhodobacterales</taxon>
        <taxon>Paracoccaceae</taxon>
        <taxon>Paracoccus</taxon>
    </lineage>
</organism>
<dbReference type="RefSeq" id="WP_052081721.1">
    <property type="nucleotide sequence ID" value="NZ_FOJO01000031.1"/>
</dbReference>
<dbReference type="SUPFAM" id="SSF51445">
    <property type="entry name" value="(Trans)glycosidases"/>
    <property type="match status" value="1"/>
</dbReference>
<evidence type="ECO:0000256" key="1">
    <source>
        <dbReference type="ARBA" id="ARBA00004613"/>
    </source>
</evidence>
<dbReference type="Proteomes" id="UP000182312">
    <property type="component" value="Unassembled WGS sequence"/>
</dbReference>
<dbReference type="GO" id="GO:0005576">
    <property type="term" value="C:extracellular region"/>
    <property type="evidence" value="ECO:0007669"/>
    <property type="project" value="UniProtKB-SubCell"/>
</dbReference>
<dbReference type="InterPro" id="IPR017853">
    <property type="entry name" value="GH"/>
</dbReference>
<dbReference type="InterPro" id="IPR001343">
    <property type="entry name" value="Hemolysn_Ca-bd"/>
</dbReference>
<sequence>MSAEDQIRLDKANGTYEANIAADPKYYLQLNDLQTIPVGLDGNPEQYVALLRDALPEANTLRLFFNEASFNPDGSLHPQFERFLIAAADAGFEFIIGATGGNLQRLGEDGGLNLNQMRAGLRGEVFDSMSGAWAKMLDWLDGHDNVAEAIYGFEIANEPAAYARAEGMAGNSGEFVRMYANHMLTLANEIDQRMDGRILVGGWGYSNRFDIFAETEYRNGTVLDALRAGIGEDLVWSSHLYPTWVDEGIQTRAQFDALYDGIYGVLGDDDIIMTETNAPGPGVNDNTARDVSYDMARAYELLAERGIGIGWFQGLEAGESNLAVIDAYGEGGVRYLHPNSLAHAMNAYSLDETDPALAGNDMLSARLYPGKVRDDNSGFLMDVDGVAMAFGRNGNDTLLGVNDAVNMLYGGNGNDHLVGRATDDHLFGQYGNDTLRGGGGNDILIGGDGSDVLIAETGPDTITGGRGGDVFRLVSGNHVVTDFSFGDEDQLYLDGVRMTRARLEANGVMRDIDNDGYVDDLLLSAGSGRISIVDYRNVIADGVVSGTSGADRINENYKDFDGDRMDWRGVTVMGRGGNDDILGLAGNDVIRGDSGNDTLQGRMGNDQLLGGSGNDSLVGGGDNDILLGHSGNDYLIGSWGHDTLSGHDGHDTLSGGDGRDVLSGGGGKDMIRGLSGADHLSGDGGRDTLVGDAGRDKLVGGAGADVLTGGADADIFVFRAISDSTPAATGRDTIRDFQIWQQDRIDLSALDAREGQAGNQAFSYIGDRGFSGRAGELNARVENGGTLVAADLDGDRRADFAIFLDDRLSLGADSFIL</sequence>
<evidence type="ECO:0000313" key="4">
    <source>
        <dbReference type="Proteomes" id="UP000182312"/>
    </source>
</evidence>
<dbReference type="InterPro" id="IPR050557">
    <property type="entry name" value="RTX_toxin/Mannuronan_C5-epim"/>
</dbReference>
<dbReference type="Gene3D" id="2.150.10.10">
    <property type="entry name" value="Serralysin-like metalloprotease, C-terminal"/>
    <property type="match status" value="4"/>
</dbReference>
<name>A0A1I0U9Z3_9RHOB</name>
<keyword evidence="2" id="KW-0964">Secreted</keyword>
<dbReference type="InterPro" id="IPR011049">
    <property type="entry name" value="Serralysin-like_metalloprot_C"/>
</dbReference>
<accession>A0A1I0U9Z3</accession>
<dbReference type="EMBL" id="FOJO01000031">
    <property type="protein sequence ID" value="SFA60851.1"/>
    <property type="molecule type" value="Genomic_DNA"/>
</dbReference>
<proteinExistence type="predicted"/>
<dbReference type="GO" id="GO:0005509">
    <property type="term" value="F:calcium ion binding"/>
    <property type="evidence" value="ECO:0007669"/>
    <property type="project" value="InterPro"/>
</dbReference>
<comment type="subcellular location">
    <subcellularLocation>
        <location evidence="1">Secreted</location>
    </subcellularLocation>
</comment>
<dbReference type="PANTHER" id="PTHR38340:SF1">
    <property type="entry name" value="S-LAYER PROTEIN"/>
    <property type="match status" value="1"/>
</dbReference>